<dbReference type="InterPro" id="IPR011990">
    <property type="entry name" value="TPR-like_helical_dom_sf"/>
</dbReference>
<evidence type="ECO:0000313" key="3">
    <source>
        <dbReference type="Proteomes" id="UP000615446"/>
    </source>
</evidence>
<dbReference type="GO" id="GO:0004674">
    <property type="term" value="F:protein serine/threonine kinase activity"/>
    <property type="evidence" value="ECO:0007669"/>
    <property type="project" value="TreeGrafter"/>
</dbReference>
<keyword evidence="2" id="KW-0808">Transferase</keyword>
<dbReference type="PROSITE" id="PS50011">
    <property type="entry name" value="PROTEIN_KINASE_DOM"/>
    <property type="match status" value="1"/>
</dbReference>
<dbReference type="PANTHER" id="PTHR44329">
    <property type="entry name" value="SERINE/THREONINE-PROTEIN KINASE TNNI3K-RELATED"/>
    <property type="match status" value="1"/>
</dbReference>
<accession>A0A8H3MA76</accession>
<feature type="domain" description="Protein kinase" evidence="1">
    <location>
        <begin position="76"/>
        <end position="359"/>
    </location>
</feature>
<dbReference type="InterPro" id="IPR011009">
    <property type="entry name" value="Kinase-like_dom_sf"/>
</dbReference>
<name>A0A8H3MA76_9GLOM</name>
<keyword evidence="2" id="KW-0418">Kinase</keyword>
<organism evidence="2 3">
    <name type="scientific">Rhizophagus clarus</name>
    <dbReference type="NCBI Taxonomy" id="94130"/>
    <lineage>
        <taxon>Eukaryota</taxon>
        <taxon>Fungi</taxon>
        <taxon>Fungi incertae sedis</taxon>
        <taxon>Mucoromycota</taxon>
        <taxon>Glomeromycotina</taxon>
        <taxon>Glomeromycetes</taxon>
        <taxon>Glomerales</taxon>
        <taxon>Glomeraceae</taxon>
        <taxon>Rhizophagus</taxon>
    </lineage>
</organism>
<dbReference type="AlphaFoldDB" id="A0A8H3MA76"/>
<dbReference type="Gene3D" id="1.25.40.10">
    <property type="entry name" value="Tetratricopeptide repeat domain"/>
    <property type="match status" value="1"/>
</dbReference>
<protein>
    <submittedName>
        <fullName evidence="2">Serine/threonine-protein kinase HT1-like</fullName>
    </submittedName>
</protein>
<dbReference type="InterPro" id="IPR001245">
    <property type="entry name" value="Ser-Thr/Tyr_kinase_cat_dom"/>
</dbReference>
<dbReference type="GO" id="GO:0005524">
    <property type="term" value="F:ATP binding"/>
    <property type="evidence" value="ECO:0007669"/>
    <property type="project" value="InterPro"/>
</dbReference>
<dbReference type="Pfam" id="PF07714">
    <property type="entry name" value="PK_Tyr_Ser-Thr"/>
    <property type="match status" value="1"/>
</dbReference>
<dbReference type="Gene3D" id="1.10.510.10">
    <property type="entry name" value="Transferase(Phosphotransferase) domain 1"/>
    <property type="match status" value="1"/>
</dbReference>
<dbReference type="SUPFAM" id="SSF81901">
    <property type="entry name" value="HCP-like"/>
    <property type="match status" value="1"/>
</dbReference>
<dbReference type="EMBL" id="BLAL01000304">
    <property type="protein sequence ID" value="GET02130.1"/>
    <property type="molecule type" value="Genomic_DNA"/>
</dbReference>
<proteinExistence type="predicted"/>
<evidence type="ECO:0000313" key="2">
    <source>
        <dbReference type="EMBL" id="GET02130.1"/>
    </source>
</evidence>
<dbReference type="InterPro" id="IPR000719">
    <property type="entry name" value="Prot_kinase_dom"/>
</dbReference>
<sequence>MGLLVVVNSAKTVLLCLNRRISYPIGIVSFALQLSEIAMRVYTMALNLLQICTANTNEDVKKIIEENKSDMKDFRRIVEDKLKQEELAKIFIKDLKLEPIENEPSKFRSVHKGQQVIVSEVGYQIPDNTVSMEPGSDSFRSIRRSVVILQRLANLGSVHGCYGLYRQNGRVYVVTEYLLYGRGSLTEVLKKGELRGKTKQKVEIARDIAYTLAYIHASGIIHKSICCDNVYMTKDLHPKVSNFVYGREVEESTDYIVTNSRYEPPEVLPPDAKEHTYLSDIWSYGVLLWQLQTEKKPYSDDDDETAKYKTKNKQLFYMTNDENLTICPKFNKLILDCCAISPIDRPSINDIIKVLDDILVDLTEQETIQETISTQKGTSSSNIMIETPFNDPQKKEWTLENAVAWHQKAEHVMNTLSLLKNSNQTQLAGKSDFTLQDKEQLEQQLWKYREKAFECYQYCGSITNDSRALYYTGLYLWRGYVRMEEDEFDDIKAKKAIPYLQQASDLNNADAQYELATLYYKEHIKLFKRSAEQDNPRGMFEYGKYLISMGKKDEALSLIEKAAMAGNKRAQSWLDNKKNQYIKS</sequence>
<gene>
    <name evidence="2" type="ORF">RCL2_002850800</name>
</gene>
<dbReference type="OrthoDB" id="346907at2759"/>
<reference evidence="2" key="1">
    <citation type="submission" date="2019-10" db="EMBL/GenBank/DDBJ databases">
        <title>Conservation and host-specific expression of non-tandemly repeated heterogenous ribosome RNA gene in arbuscular mycorrhizal fungi.</title>
        <authorList>
            <person name="Maeda T."/>
            <person name="Kobayashi Y."/>
            <person name="Nakagawa T."/>
            <person name="Ezawa T."/>
            <person name="Yamaguchi K."/>
            <person name="Bino T."/>
            <person name="Nishimoto Y."/>
            <person name="Shigenobu S."/>
            <person name="Kawaguchi M."/>
        </authorList>
    </citation>
    <scope>NUCLEOTIDE SEQUENCE</scope>
    <source>
        <strain evidence="2">HR1</strain>
    </source>
</reference>
<evidence type="ECO:0000259" key="1">
    <source>
        <dbReference type="PROSITE" id="PS50011"/>
    </source>
</evidence>
<comment type="caution">
    <text evidence="2">The sequence shown here is derived from an EMBL/GenBank/DDBJ whole genome shotgun (WGS) entry which is preliminary data.</text>
</comment>
<dbReference type="InterPro" id="IPR051681">
    <property type="entry name" value="Ser/Thr_Kinases-Pseudokinases"/>
</dbReference>
<dbReference type="Proteomes" id="UP000615446">
    <property type="component" value="Unassembled WGS sequence"/>
</dbReference>
<dbReference type="SUPFAM" id="SSF56112">
    <property type="entry name" value="Protein kinase-like (PK-like)"/>
    <property type="match status" value="1"/>
</dbReference>